<evidence type="ECO:0000313" key="5">
    <source>
        <dbReference type="EMBL" id="KAJ7719022.1"/>
    </source>
</evidence>
<reference evidence="5" key="1">
    <citation type="submission" date="2023-03" db="EMBL/GenBank/DDBJ databases">
        <title>Massive genome expansion in bonnet fungi (Mycena s.s.) driven by repeated elements and novel gene families across ecological guilds.</title>
        <authorList>
            <consortium name="Lawrence Berkeley National Laboratory"/>
            <person name="Harder C.B."/>
            <person name="Miyauchi S."/>
            <person name="Viragh M."/>
            <person name="Kuo A."/>
            <person name="Thoen E."/>
            <person name="Andreopoulos B."/>
            <person name="Lu D."/>
            <person name="Skrede I."/>
            <person name="Drula E."/>
            <person name="Henrissat B."/>
            <person name="Morin E."/>
            <person name="Kohler A."/>
            <person name="Barry K."/>
            <person name="LaButti K."/>
            <person name="Morin E."/>
            <person name="Salamov A."/>
            <person name="Lipzen A."/>
            <person name="Mereny Z."/>
            <person name="Hegedus B."/>
            <person name="Baldrian P."/>
            <person name="Stursova M."/>
            <person name="Weitz H."/>
            <person name="Taylor A."/>
            <person name="Grigoriev I.V."/>
            <person name="Nagy L.G."/>
            <person name="Martin F."/>
            <person name="Kauserud H."/>
        </authorList>
    </citation>
    <scope>NUCLEOTIDE SEQUENCE</scope>
    <source>
        <strain evidence="5">CBHHK188m</strain>
    </source>
</reference>
<keyword evidence="2" id="KW-0159">Chromosome partition</keyword>
<comment type="similarity">
    <text evidence="1">Belongs to the MIP18 family.</text>
</comment>
<evidence type="ECO:0000256" key="1">
    <source>
        <dbReference type="ARBA" id="ARBA00010381"/>
    </source>
</evidence>
<dbReference type="InterPro" id="IPR039796">
    <property type="entry name" value="MIP18"/>
</dbReference>
<name>A0AAD7HEN5_9AGAR</name>
<dbReference type="GO" id="GO:0007059">
    <property type="term" value="P:chromosome segregation"/>
    <property type="evidence" value="ECO:0007669"/>
    <property type="project" value="UniProtKB-KW"/>
</dbReference>
<sequence length="189" mass="21036">MSLSLTGRPLDNPNPKVFAISESTFRQNREQSLWVKDRMHSESEEDDESSEEEASEIDAQEVFDLIRSISDPEFPLSSLEDLRVVTLNRVFVNGPNVTVEIRPTQPHCSSAALIGLAVNVRLLRALPPRFRVRFTVMEGSYTSPDALCKQLNDKERVAAACESPALMSTLDTMIARAGTRGNTQQESLV</sequence>
<evidence type="ECO:0000256" key="2">
    <source>
        <dbReference type="ARBA" id="ARBA00022829"/>
    </source>
</evidence>
<evidence type="ECO:0000313" key="6">
    <source>
        <dbReference type="Proteomes" id="UP001215280"/>
    </source>
</evidence>
<dbReference type="Proteomes" id="UP001215280">
    <property type="component" value="Unassembled WGS sequence"/>
</dbReference>
<dbReference type="GO" id="GO:0051604">
    <property type="term" value="P:protein maturation"/>
    <property type="evidence" value="ECO:0007669"/>
    <property type="project" value="InterPro"/>
</dbReference>
<dbReference type="PANTHER" id="PTHR12377">
    <property type="entry name" value="CYTOSOLIC IRON-SULFUR ASSEMBLY COMPONENT 2B-RELATED"/>
    <property type="match status" value="1"/>
</dbReference>
<protein>
    <submittedName>
        <fullName evidence="5">Transcription-related protein</fullName>
    </submittedName>
</protein>
<feature type="domain" description="MIP18 family-like" evidence="4">
    <location>
        <begin position="60"/>
        <end position="130"/>
    </location>
</feature>
<dbReference type="Pfam" id="PF01883">
    <property type="entry name" value="FeS_assembly_P"/>
    <property type="match status" value="1"/>
</dbReference>
<gene>
    <name evidence="5" type="ORF">DFH07DRAFT_761313</name>
</gene>
<dbReference type="Gene3D" id="6.10.250.1280">
    <property type="match status" value="1"/>
</dbReference>
<dbReference type="InterPro" id="IPR034904">
    <property type="entry name" value="FSCA_dom_sf"/>
</dbReference>
<keyword evidence="6" id="KW-1185">Reference proteome</keyword>
<dbReference type="SUPFAM" id="SSF117916">
    <property type="entry name" value="Fe-S cluster assembly (FSCA) domain-like"/>
    <property type="match status" value="1"/>
</dbReference>
<dbReference type="PANTHER" id="PTHR12377:SF0">
    <property type="entry name" value="CYTOSOLIC IRON-SULFUR ASSEMBLY COMPONENT 2B"/>
    <property type="match status" value="1"/>
</dbReference>
<dbReference type="InterPro" id="IPR002744">
    <property type="entry name" value="MIP18-like"/>
</dbReference>
<evidence type="ECO:0000256" key="3">
    <source>
        <dbReference type="SAM" id="MobiDB-lite"/>
    </source>
</evidence>
<comment type="caution">
    <text evidence="5">The sequence shown here is derived from an EMBL/GenBank/DDBJ whole genome shotgun (WGS) entry which is preliminary data.</text>
</comment>
<feature type="region of interest" description="Disordered" evidence="3">
    <location>
        <begin position="1"/>
        <end position="56"/>
    </location>
</feature>
<accession>A0AAD7HEN5</accession>
<dbReference type="EMBL" id="JARJLG010000297">
    <property type="protein sequence ID" value="KAJ7719022.1"/>
    <property type="molecule type" value="Genomic_DNA"/>
</dbReference>
<evidence type="ECO:0000259" key="4">
    <source>
        <dbReference type="Pfam" id="PF01883"/>
    </source>
</evidence>
<feature type="compositionally biased region" description="Acidic residues" evidence="3">
    <location>
        <begin position="43"/>
        <end position="56"/>
    </location>
</feature>
<dbReference type="AlphaFoldDB" id="A0AAD7HEN5"/>
<proteinExistence type="inferred from homology"/>
<organism evidence="5 6">
    <name type="scientific">Mycena maculata</name>
    <dbReference type="NCBI Taxonomy" id="230809"/>
    <lineage>
        <taxon>Eukaryota</taxon>
        <taxon>Fungi</taxon>
        <taxon>Dikarya</taxon>
        <taxon>Basidiomycota</taxon>
        <taxon>Agaricomycotina</taxon>
        <taxon>Agaricomycetes</taxon>
        <taxon>Agaricomycetidae</taxon>
        <taxon>Agaricales</taxon>
        <taxon>Marasmiineae</taxon>
        <taxon>Mycenaceae</taxon>
        <taxon>Mycena</taxon>
    </lineage>
</organism>
<dbReference type="Gene3D" id="3.30.300.130">
    <property type="entry name" value="Fe-S cluster assembly (FSCA)"/>
    <property type="match status" value="1"/>
</dbReference>